<accession>A0ABW1EDK1</accession>
<protein>
    <submittedName>
        <fullName evidence="1">Uncharacterized protein</fullName>
    </submittedName>
</protein>
<sequence>MGETRTAHFPAADSRPPMPAAVDGVGVPAGLLAELLFATRDLANDCYVHGLEGRYRRCAHCGGTSMDGLSVVHGRECKVQRVERILDKILAAAFEEPTASEDRSVDQEVQGAATEASRDLSDAAIEARKRIAICISFCAGIPTDILKRQLPLASSKRVRFEEIQYLCRALPWLHEFRGAVDL</sequence>
<dbReference type="Proteomes" id="UP001596091">
    <property type="component" value="Unassembled WGS sequence"/>
</dbReference>
<dbReference type="EMBL" id="JBHSPH010000001">
    <property type="protein sequence ID" value="MFC5861058.1"/>
    <property type="molecule type" value="Genomic_DNA"/>
</dbReference>
<dbReference type="RefSeq" id="WP_263334535.1">
    <property type="nucleotide sequence ID" value="NZ_JAGSYH010000002.1"/>
</dbReference>
<keyword evidence="2" id="KW-1185">Reference proteome</keyword>
<name>A0ABW1EDK1_9BACT</name>
<comment type="caution">
    <text evidence="1">The sequence shown here is derived from an EMBL/GenBank/DDBJ whole genome shotgun (WGS) entry which is preliminary data.</text>
</comment>
<organism evidence="1 2">
    <name type="scientific">Acidicapsa dinghuensis</name>
    <dbReference type="NCBI Taxonomy" id="2218256"/>
    <lineage>
        <taxon>Bacteria</taxon>
        <taxon>Pseudomonadati</taxon>
        <taxon>Acidobacteriota</taxon>
        <taxon>Terriglobia</taxon>
        <taxon>Terriglobales</taxon>
        <taxon>Acidobacteriaceae</taxon>
        <taxon>Acidicapsa</taxon>
    </lineage>
</organism>
<reference evidence="2" key="1">
    <citation type="journal article" date="2019" name="Int. J. Syst. Evol. Microbiol.">
        <title>The Global Catalogue of Microorganisms (GCM) 10K type strain sequencing project: providing services to taxonomists for standard genome sequencing and annotation.</title>
        <authorList>
            <consortium name="The Broad Institute Genomics Platform"/>
            <consortium name="The Broad Institute Genome Sequencing Center for Infectious Disease"/>
            <person name="Wu L."/>
            <person name="Ma J."/>
        </authorList>
    </citation>
    <scope>NUCLEOTIDE SEQUENCE [LARGE SCALE GENOMIC DNA]</scope>
    <source>
        <strain evidence="2">JCM 4087</strain>
    </source>
</reference>
<evidence type="ECO:0000313" key="1">
    <source>
        <dbReference type="EMBL" id="MFC5861058.1"/>
    </source>
</evidence>
<proteinExistence type="predicted"/>
<gene>
    <name evidence="1" type="ORF">ACFPT7_02000</name>
</gene>
<evidence type="ECO:0000313" key="2">
    <source>
        <dbReference type="Proteomes" id="UP001596091"/>
    </source>
</evidence>